<evidence type="ECO:0000313" key="2">
    <source>
        <dbReference type="Ensembl" id="ENSTGUP00000023985.1"/>
    </source>
</evidence>
<feature type="compositionally biased region" description="Low complexity" evidence="1">
    <location>
        <begin position="1"/>
        <end position="11"/>
    </location>
</feature>
<proteinExistence type="predicted"/>
<dbReference type="Ensembl" id="ENSTGUT00000041763.1">
    <property type="protein sequence ID" value="ENSTGUP00000023985.1"/>
    <property type="gene ID" value="ENSTGUG00000028273.1"/>
</dbReference>
<dbReference type="Proteomes" id="UP000007754">
    <property type="component" value="Chromosome Z"/>
</dbReference>
<evidence type="ECO:0000313" key="3">
    <source>
        <dbReference type="Proteomes" id="UP000007754"/>
    </source>
</evidence>
<reference evidence="2" key="2">
    <citation type="submission" date="2025-08" db="UniProtKB">
        <authorList>
            <consortium name="Ensembl"/>
        </authorList>
    </citation>
    <scope>IDENTIFICATION</scope>
</reference>
<reference evidence="2" key="3">
    <citation type="submission" date="2025-09" db="UniProtKB">
        <authorList>
            <consortium name="Ensembl"/>
        </authorList>
    </citation>
    <scope>IDENTIFICATION</scope>
</reference>
<dbReference type="AlphaFoldDB" id="A0A674GNL3"/>
<evidence type="ECO:0000256" key="1">
    <source>
        <dbReference type="SAM" id="MobiDB-lite"/>
    </source>
</evidence>
<reference evidence="2 3" key="1">
    <citation type="journal article" date="2010" name="Nature">
        <title>The genome of a songbird.</title>
        <authorList>
            <person name="Warren W.C."/>
            <person name="Clayton D.F."/>
            <person name="Ellegren H."/>
            <person name="Arnold A.P."/>
            <person name="Hillier L.W."/>
            <person name="Kunstner A."/>
            <person name="Searle S."/>
            <person name="White S."/>
            <person name="Vilella A.J."/>
            <person name="Fairley S."/>
            <person name="Heger A."/>
            <person name="Kong L."/>
            <person name="Ponting C.P."/>
            <person name="Jarvis E.D."/>
            <person name="Mello C.V."/>
            <person name="Minx P."/>
            <person name="Lovell P."/>
            <person name="Velho T.A."/>
            <person name="Ferris M."/>
            <person name="Balakrishnan C.N."/>
            <person name="Sinha S."/>
            <person name="Blatti C."/>
            <person name="London S.E."/>
            <person name="Li Y."/>
            <person name="Lin Y.C."/>
            <person name="George J."/>
            <person name="Sweedler J."/>
            <person name="Southey B."/>
            <person name="Gunaratne P."/>
            <person name="Watson M."/>
            <person name="Nam K."/>
            <person name="Backstrom N."/>
            <person name="Smeds L."/>
            <person name="Nabholz B."/>
            <person name="Itoh Y."/>
            <person name="Whitney O."/>
            <person name="Pfenning A.R."/>
            <person name="Howard J."/>
            <person name="Volker M."/>
            <person name="Skinner B.M."/>
            <person name="Griffin D.K."/>
            <person name="Ye L."/>
            <person name="McLaren W.M."/>
            <person name="Flicek P."/>
            <person name="Quesada V."/>
            <person name="Velasco G."/>
            <person name="Lopez-Otin C."/>
            <person name="Puente X.S."/>
            <person name="Olender T."/>
            <person name="Lancet D."/>
            <person name="Smit A.F."/>
            <person name="Hubley R."/>
            <person name="Konkel M.K."/>
            <person name="Walker J.A."/>
            <person name="Batzer M.A."/>
            <person name="Gu W."/>
            <person name="Pollock D.D."/>
            <person name="Chen L."/>
            <person name="Cheng Z."/>
            <person name="Eichler E.E."/>
            <person name="Stapley J."/>
            <person name="Slate J."/>
            <person name="Ekblom R."/>
            <person name="Birkhead T."/>
            <person name="Burke T."/>
            <person name="Burt D."/>
            <person name="Scharff C."/>
            <person name="Adam I."/>
            <person name="Richard H."/>
            <person name="Sultan M."/>
            <person name="Soldatov A."/>
            <person name="Lehrach H."/>
            <person name="Edwards S.V."/>
            <person name="Yang S.P."/>
            <person name="Li X."/>
            <person name="Graves T."/>
            <person name="Fulton L."/>
            <person name="Nelson J."/>
            <person name="Chinwalla A."/>
            <person name="Hou S."/>
            <person name="Mardis E.R."/>
            <person name="Wilson R.K."/>
        </authorList>
    </citation>
    <scope>NUCLEOTIDE SEQUENCE [LARGE SCALE GENOMIC DNA]</scope>
</reference>
<dbReference type="InParanoid" id="A0A674GNL3"/>
<feature type="compositionally biased region" description="Low complexity" evidence="1">
    <location>
        <begin position="18"/>
        <end position="30"/>
    </location>
</feature>
<feature type="region of interest" description="Disordered" evidence="1">
    <location>
        <begin position="1"/>
        <end position="38"/>
    </location>
</feature>
<protein>
    <submittedName>
        <fullName evidence="2">Uncharacterized protein</fullName>
    </submittedName>
</protein>
<accession>A0A674GNL3</accession>
<name>A0A674GNL3_TAEGU</name>
<organism evidence="2 3">
    <name type="scientific">Taeniopygia guttata</name>
    <name type="common">Zebra finch</name>
    <name type="synonym">Poephila guttata</name>
    <dbReference type="NCBI Taxonomy" id="59729"/>
    <lineage>
        <taxon>Eukaryota</taxon>
        <taxon>Metazoa</taxon>
        <taxon>Chordata</taxon>
        <taxon>Craniata</taxon>
        <taxon>Vertebrata</taxon>
        <taxon>Euteleostomi</taxon>
        <taxon>Archelosauria</taxon>
        <taxon>Archosauria</taxon>
        <taxon>Dinosauria</taxon>
        <taxon>Saurischia</taxon>
        <taxon>Theropoda</taxon>
        <taxon>Coelurosauria</taxon>
        <taxon>Aves</taxon>
        <taxon>Neognathae</taxon>
        <taxon>Neoaves</taxon>
        <taxon>Telluraves</taxon>
        <taxon>Australaves</taxon>
        <taxon>Passeriformes</taxon>
        <taxon>Passeroidea</taxon>
        <taxon>Estrildidae</taxon>
        <taxon>Estrildinae</taxon>
        <taxon>Taeniopygia</taxon>
    </lineage>
</organism>
<sequence>MWPGALRAAPTRPRRSRPGSSSPSSRGVRPPHTPRRPPYCRLKKCLKVGMRKRGGNVLLYLRFHVLPGAQECASVEIWPCFHSTHSRKVCDLTVFL</sequence>
<keyword evidence="3" id="KW-1185">Reference proteome</keyword>